<dbReference type="InterPro" id="IPR050396">
    <property type="entry name" value="Glycosyltr_51/Transpeptidase"/>
</dbReference>
<evidence type="ECO:0000256" key="7">
    <source>
        <dbReference type="ARBA" id="ARBA00022692"/>
    </source>
</evidence>
<dbReference type="EMBL" id="JAGQHS010000050">
    <property type="protein sequence ID" value="MCA9756372.1"/>
    <property type="molecule type" value="Genomic_DNA"/>
</dbReference>
<evidence type="ECO:0000256" key="13">
    <source>
        <dbReference type="ARBA" id="ARBA00023268"/>
    </source>
</evidence>
<keyword evidence="8" id="KW-0378">Hydrolase</keyword>
<dbReference type="PANTHER" id="PTHR32282:SF33">
    <property type="entry name" value="PEPTIDOGLYCAN GLYCOSYLTRANSFERASE"/>
    <property type="match status" value="1"/>
</dbReference>
<keyword evidence="5" id="KW-0328">Glycosyltransferase</keyword>
<keyword evidence="14" id="KW-0961">Cell wall biogenesis/degradation</keyword>
<evidence type="ECO:0000256" key="8">
    <source>
        <dbReference type="ARBA" id="ARBA00022801"/>
    </source>
</evidence>
<evidence type="ECO:0000256" key="3">
    <source>
        <dbReference type="ARBA" id="ARBA00022645"/>
    </source>
</evidence>
<keyword evidence="12" id="KW-0472">Membrane</keyword>
<evidence type="ECO:0000256" key="16">
    <source>
        <dbReference type="ARBA" id="ARBA00049902"/>
    </source>
</evidence>
<reference evidence="19" key="2">
    <citation type="journal article" date="2021" name="Microbiome">
        <title>Successional dynamics and alternative stable states in a saline activated sludge microbial community over 9 years.</title>
        <authorList>
            <person name="Wang Y."/>
            <person name="Ye J."/>
            <person name="Ju F."/>
            <person name="Liu L."/>
            <person name="Boyd J.A."/>
            <person name="Deng Y."/>
            <person name="Parks D.H."/>
            <person name="Jiang X."/>
            <person name="Yin X."/>
            <person name="Woodcroft B.J."/>
            <person name="Tyson G.W."/>
            <person name="Hugenholtz P."/>
            <person name="Polz M.F."/>
            <person name="Zhang T."/>
        </authorList>
    </citation>
    <scope>NUCLEOTIDE SEQUENCE</scope>
    <source>
        <strain evidence="19">HKST-UBA02</strain>
    </source>
</reference>
<dbReference type="GO" id="GO:0006508">
    <property type="term" value="P:proteolysis"/>
    <property type="evidence" value="ECO:0007669"/>
    <property type="project" value="UniProtKB-KW"/>
</dbReference>
<dbReference type="InterPro" id="IPR001264">
    <property type="entry name" value="Glyco_trans_51"/>
</dbReference>
<organism evidence="19 20">
    <name type="scientific">Eiseniibacteriota bacterium</name>
    <dbReference type="NCBI Taxonomy" id="2212470"/>
    <lineage>
        <taxon>Bacteria</taxon>
        <taxon>Candidatus Eiseniibacteriota</taxon>
    </lineage>
</organism>
<dbReference type="GO" id="GO:0004180">
    <property type="term" value="F:carboxypeptidase activity"/>
    <property type="evidence" value="ECO:0007669"/>
    <property type="project" value="UniProtKB-KW"/>
</dbReference>
<keyword evidence="6" id="KW-0808">Transferase</keyword>
<dbReference type="InterPro" id="IPR036950">
    <property type="entry name" value="PBP_transglycosylase"/>
</dbReference>
<feature type="domain" description="Penicillin-binding protein transpeptidase" evidence="17">
    <location>
        <begin position="340"/>
        <end position="584"/>
    </location>
</feature>
<evidence type="ECO:0000256" key="15">
    <source>
        <dbReference type="ARBA" id="ARBA00044770"/>
    </source>
</evidence>
<proteinExistence type="predicted"/>
<dbReference type="GO" id="GO:0016020">
    <property type="term" value="C:membrane"/>
    <property type="evidence" value="ECO:0007669"/>
    <property type="project" value="UniProtKB-SubCell"/>
</dbReference>
<comment type="catalytic activity">
    <reaction evidence="16">
        <text>[GlcNAc-(1-&gt;4)-Mur2Ac(oyl-L-Ala-gamma-D-Glu-L-Lys-D-Ala-D-Ala)](n)-di-trans,octa-cis-undecaprenyl diphosphate + beta-D-GlcNAc-(1-&gt;4)-Mur2Ac(oyl-L-Ala-gamma-D-Glu-L-Lys-D-Ala-D-Ala)-di-trans,octa-cis-undecaprenyl diphosphate = [GlcNAc-(1-&gt;4)-Mur2Ac(oyl-L-Ala-gamma-D-Glu-L-Lys-D-Ala-D-Ala)](n+1)-di-trans,octa-cis-undecaprenyl diphosphate + di-trans,octa-cis-undecaprenyl diphosphate + H(+)</text>
        <dbReference type="Rhea" id="RHEA:23708"/>
        <dbReference type="Rhea" id="RHEA-COMP:9602"/>
        <dbReference type="Rhea" id="RHEA-COMP:9603"/>
        <dbReference type="ChEBI" id="CHEBI:15378"/>
        <dbReference type="ChEBI" id="CHEBI:58405"/>
        <dbReference type="ChEBI" id="CHEBI:60033"/>
        <dbReference type="ChEBI" id="CHEBI:78435"/>
        <dbReference type="EC" id="2.4.99.28"/>
    </reaction>
</comment>
<dbReference type="SUPFAM" id="SSF56601">
    <property type="entry name" value="beta-lactamase/transpeptidase-like"/>
    <property type="match status" value="1"/>
</dbReference>
<dbReference type="FunFam" id="1.10.3810.10:FF:000003">
    <property type="entry name" value="Penicillin-binding protein 1a"/>
    <property type="match status" value="1"/>
</dbReference>
<keyword evidence="4" id="KW-0645">Protease</keyword>
<evidence type="ECO:0000256" key="2">
    <source>
        <dbReference type="ARBA" id="ARBA00004752"/>
    </source>
</evidence>
<dbReference type="NCBIfam" id="TIGR02074">
    <property type="entry name" value="PBP_1a_fam"/>
    <property type="match status" value="1"/>
</dbReference>
<keyword evidence="10" id="KW-0573">Peptidoglycan synthesis</keyword>
<evidence type="ECO:0000256" key="12">
    <source>
        <dbReference type="ARBA" id="ARBA00023136"/>
    </source>
</evidence>
<comment type="subcellular location">
    <subcellularLocation>
        <location evidence="1">Membrane</location>
    </subcellularLocation>
</comment>
<dbReference type="GO" id="GO:0030288">
    <property type="term" value="C:outer membrane-bounded periplasmic space"/>
    <property type="evidence" value="ECO:0007669"/>
    <property type="project" value="TreeGrafter"/>
</dbReference>
<keyword evidence="11" id="KW-1133">Transmembrane helix</keyword>
<evidence type="ECO:0000259" key="18">
    <source>
        <dbReference type="Pfam" id="PF00912"/>
    </source>
</evidence>
<evidence type="ECO:0000259" key="17">
    <source>
        <dbReference type="Pfam" id="PF00905"/>
    </source>
</evidence>
<name>A0A956NCR0_UNCEI</name>
<evidence type="ECO:0000256" key="5">
    <source>
        <dbReference type="ARBA" id="ARBA00022676"/>
    </source>
</evidence>
<dbReference type="Pfam" id="PF00905">
    <property type="entry name" value="Transpeptidase"/>
    <property type="match status" value="1"/>
</dbReference>
<comment type="pathway">
    <text evidence="2">Cell wall biogenesis; peptidoglycan biosynthesis.</text>
</comment>
<evidence type="ECO:0000256" key="6">
    <source>
        <dbReference type="ARBA" id="ARBA00022679"/>
    </source>
</evidence>
<keyword evidence="7" id="KW-0812">Transmembrane</keyword>
<evidence type="ECO:0000313" key="20">
    <source>
        <dbReference type="Proteomes" id="UP000739538"/>
    </source>
</evidence>
<protein>
    <recommendedName>
        <fullName evidence="15">peptidoglycan glycosyltransferase</fullName>
        <ecNumber evidence="15">2.4.99.28</ecNumber>
    </recommendedName>
</protein>
<dbReference type="InterPro" id="IPR001460">
    <property type="entry name" value="PCN-bd_Tpept"/>
</dbReference>
<dbReference type="Gene3D" id="1.10.3810.10">
    <property type="entry name" value="Biosynthetic peptidoglycan transglycosylase-like"/>
    <property type="match status" value="1"/>
</dbReference>
<keyword evidence="13" id="KW-0511">Multifunctional enzyme</keyword>
<evidence type="ECO:0000313" key="19">
    <source>
        <dbReference type="EMBL" id="MCA9756372.1"/>
    </source>
</evidence>
<reference evidence="19" key="1">
    <citation type="submission" date="2020-04" db="EMBL/GenBank/DDBJ databases">
        <authorList>
            <person name="Zhang T."/>
        </authorList>
    </citation>
    <scope>NUCLEOTIDE SEQUENCE</scope>
    <source>
        <strain evidence="19">HKST-UBA02</strain>
    </source>
</reference>
<evidence type="ECO:0000256" key="9">
    <source>
        <dbReference type="ARBA" id="ARBA00022960"/>
    </source>
</evidence>
<dbReference type="Proteomes" id="UP000739538">
    <property type="component" value="Unassembled WGS sequence"/>
</dbReference>
<dbReference type="Gene3D" id="3.40.710.10">
    <property type="entry name" value="DD-peptidase/beta-lactamase superfamily"/>
    <property type="match status" value="1"/>
</dbReference>
<dbReference type="GO" id="GO:0008658">
    <property type="term" value="F:penicillin binding"/>
    <property type="evidence" value="ECO:0007669"/>
    <property type="project" value="InterPro"/>
</dbReference>
<feature type="domain" description="Glycosyl transferase family 51" evidence="18">
    <location>
        <begin position="52"/>
        <end position="226"/>
    </location>
</feature>
<keyword evidence="9" id="KW-0133">Cell shape</keyword>
<keyword evidence="3" id="KW-0121">Carboxypeptidase</keyword>
<comment type="caution">
    <text evidence="19">The sequence shown here is derived from an EMBL/GenBank/DDBJ whole genome shotgun (WGS) entry which is preliminary data.</text>
</comment>
<dbReference type="InterPro" id="IPR023346">
    <property type="entry name" value="Lysozyme-like_dom_sf"/>
</dbReference>
<dbReference type="PANTHER" id="PTHR32282">
    <property type="entry name" value="BINDING PROTEIN TRANSPEPTIDASE, PUTATIVE-RELATED"/>
    <property type="match status" value="1"/>
</dbReference>
<gene>
    <name evidence="19" type="ORF">KDA27_11270</name>
</gene>
<sequence>MRLFITFLLLTPLVGAAVIYGLFSAWGDDLPSPQSLRELEPSMNTVILDQNGEVIDEFFLENRSPRPITEIPALMQEAVLSTEDTRFDDHWGLDVLGILRAAFTNVTHGTIEEGASTITQQLARKLFLTDSQTWNRKLKEAVLAIRLERSFSKDEILELYLNKIYFGEGAYGVEAAAQAYFGKSVDALELQETALLAGILANPSAFHPIRRPENARRRRNLVLRRMLQAGVVDSTQYAMAETTAVVLSPRGKSASKAPYFTEAVRRELADRYGDTHVYTGGLTVHTTLDLTLQTAAVEALEKQIKSIEKQQAHRYKYLKDEATCMGTLAHPEEGTPYLQGAIVAVEPQTGAIRAMVGGRNFTESKFNRATQAVRQPGSAFKPISFTVSIQDGHSTNDIIYDTPLEFEIPGPGKQVQSWEPKNFDLEFRGPVTLRYALMKSLNIPAVRLMEEATPRRVIAMAKSMGIDRNLPPYLSLALGTGEVTPLELTSAYGIFANQGIYSEPYMIERVEDRYGSLVDLRVPKTREVIDERTNALMVSLMQSVMDGGTGASARSSFGFRAPAGGKTGTTDDYSDAWFVGFVPSLACGVWVGFDEKKTIGSRMTGTAAALPAWAGVMKAAVAELGEEEFPIPKGLVQLTTCRDTGLIALPDCPKVRDLFLPGRQPSRTCPIHAQYLAPLFGDEDSRSTWIRRDDATGGTPE</sequence>
<dbReference type="InterPro" id="IPR012338">
    <property type="entry name" value="Beta-lactam/transpept-like"/>
</dbReference>
<dbReference type="GO" id="GO:0008955">
    <property type="term" value="F:peptidoglycan glycosyltransferase activity"/>
    <property type="evidence" value="ECO:0007669"/>
    <property type="project" value="UniProtKB-EC"/>
</dbReference>
<evidence type="ECO:0000256" key="4">
    <source>
        <dbReference type="ARBA" id="ARBA00022670"/>
    </source>
</evidence>
<dbReference type="SUPFAM" id="SSF53955">
    <property type="entry name" value="Lysozyme-like"/>
    <property type="match status" value="1"/>
</dbReference>
<dbReference type="GO" id="GO:0009252">
    <property type="term" value="P:peptidoglycan biosynthetic process"/>
    <property type="evidence" value="ECO:0007669"/>
    <property type="project" value="UniProtKB-KW"/>
</dbReference>
<evidence type="ECO:0000256" key="10">
    <source>
        <dbReference type="ARBA" id="ARBA00022984"/>
    </source>
</evidence>
<evidence type="ECO:0000256" key="11">
    <source>
        <dbReference type="ARBA" id="ARBA00022989"/>
    </source>
</evidence>
<dbReference type="GO" id="GO:0071555">
    <property type="term" value="P:cell wall organization"/>
    <property type="evidence" value="ECO:0007669"/>
    <property type="project" value="UniProtKB-KW"/>
</dbReference>
<accession>A0A956NCR0</accession>
<dbReference type="Pfam" id="PF00912">
    <property type="entry name" value="Transgly"/>
    <property type="match status" value="1"/>
</dbReference>
<dbReference type="AlphaFoldDB" id="A0A956NCR0"/>
<dbReference type="EC" id="2.4.99.28" evidence="15"/>
<evidence type="ECO:0000256" key="1">
    <source>
        <dbReference type="ARBA" id="ARBA00004370"/>
    </source>
</evidence>
<evidence type="ECO:0000256" key="14">
    <source>
        <dbReference type="ARBA" id="ARBA00023316"/>
    </source>
</evidence>
<dbReference type="GO" id="GO:0008360">
    <property type="term" value="P:regulation of cell shape"/>
    <property type="evidence" value="ECO:0007669"/>
    <property type="project" value="UniProtKB-KW"/>
</dbReference>